<evidence type="ECO:0000313" key="7">
    <source>
        <dbReference type="Proteomes" id="UP001321475"/>
    </source>
</evidence>
<reference evidence="7" key="1">
    <citation type="journal article" date="2019" name="Int. J. Syst. Evol. Microbiol.">
        <title>The Global Catalogue of Microorganisms (GCM) 10K type strain sequencing project: providing services to taxonomists for standard genome sequencing and annotation.</title>
        <authorList>
            <consortium name="The Broad Institute Genomics Platform"/>
            <consortium name="The Broad Institute Genome Sequencing Center for Infectious Disease"/>
            <person name="Wu L."/>
            <person name="Ma J."/>
        </authorList>
    </citation>
    <scope>NUCLEOTIDE SEQUENCE [LARGE SCALE GENOMIC DNA]</scope>
    <source>
        <strain evidence="7">NBRC 108565</strain>
    </source>
</reference>
<dbReference type="EMBL" id="AP027729">
    <property type="protein sequence ID" value="BDZ41416.1"/>
    <property type="molecule type" value="Genomic_DNA"/>
</dbReference>
<dbReference type="InterPro" id="IPR010982">
    <property type="entry name" value="Lambda_DNA-bd_dom_sf"/>
</dbReference>
<dbReference type="Pfam" id="PF00356">
    <property type="entry name" value="LacI"/>
    <property type="match status" value="1"/>
</dbReference>
<evidence type="ECO:0000256" key="3">
    <source>
        <dbReference type="ARBA" id="ARBA00023163"/>
    </source>
</evidence>
<dbReference type="Pfam" id="PF00532">
    <property type="entry name" value="Peripla_BP_1"/>
    <property type="match status" value="1"/>
</dbReference>
<evidence type="ECO:0000259" key="5">
    <source>
        <dbReference type="PROSITE" id="PS50932"/>
    </source>
</evidence>
<keyword evidence="3" id="KW-0804">Transcription</keyword>
<evidence type="ECO:0000256" key="2">
    <source>
        <dbReference type="ARBA" id="ARBA00023125"/>
    </source>
</evidence>
<proteinExistence type="predicted"/>
<gene>
    <name evidence="6" type="ORF">GCM10025865_07150</name>
</gene>
<feature type="domain" description="HTH lacI-type" evidence="5">
    <location>
        <begin position="2"/>
        <end position="56"/>
    </location>
</feature>
<dbReference type="PROSITE" id="PS00356">
    <property type="entry name" value="HTH_LACI_1"/>
    <property type="match status" value="1"/>
</dbReference>
<dbReference type="Gene3D" id="1.10.260.40">
    <property type="entry name" value="lambda repressor-like DNA-binding domains"/>
    <property type="match status" value="1"/>
</dbReference>
<dbReference type="SMART" id="SM00354">
    <property type="entry name" value="HTH_LACI"/>
    <property type="match status" value="1"/>
</dbReference>
<protein>
    <recommendedName>
        <fullName evidence="5">HTH lacI-type domain-containing protein</fullName>
    </recommendedName>
</protein>
<accession>A0ABM8G045</accession>
<dbReference type="InterPro" id="IPR000843">
    <property type="entry name" value="HTH_LacI"/>
</dbReference>
<evidence type="ECO:0000313" key="6">
    <source>
        <dbReference type="EMBL" id="BDZ41416.1"/>
    </source>
</evidence>
<feature type="region of interest" description="Disordered" evidence="4">
    <location>
        <begin position="212"/>
        <end position="259"/>
    </location>
</feature>
<keyword evidence="7" id="KW-1185">Reference proteome</keyword>
<dbReference type="Gene3D" id="3.40.50.2300">
    <property type="match status" value="2"/>
</dbReference>
<dbReference type="CDD" id="cd01392">
    <property type="entry name" value="HTH_LacI"/>
    <property type="match status" value="1"/>
</dbReference>
<dbReference type="Proteomes" id="UP001321475">
    <property type="component" value="Chromosome"/>
</dbReference>
<dbReference type="InterPro" id="IPR028082">
    <property type="entry name" value="Peripla_BP_I"/>
</dbReference>
<dbReference type="PANTHER" id="PTHR30146">
    <property type="entry name" value="LACI-RELATED TRANSCRIPTIONAL REPRESSOR"/>
    <property type="match status" value="1"/>
</dbReference>
<keyword evidence="1" id="KW-0805">Transcription regulation</keyword>
<dbReference type="SUPFAM" id="SSF47413">
    <property type="entry name" value="lambda repressor-like DNA-binding domains"/>
    <property type="match status" value="1"/>
</dbReference>
<sequence>MVTVHDVARASGVSISTVSRALAAPERVAASTRARVVAAAAELGYEPNRAASGLRAGRTGALGLVVPDLENPFFASITKGVQARAREVGYAVFVVDTDEDPELERTLVGNVRRQTDGVILCSPRVPDDDVLAVASLAPTVLVNRLVDGVTSVASDHAGGTVRAIEHLRALGHRRVAVLGGPDASWSQRHRHLGVERARTAYPEVEVVELGPYVPHVDGERPPPTSRSRAAPPPSSRSTTSSRRDCCAGSAPAASPSPTT</sequence>
<feature type="compositionally biased region" description="Low complexity" evidence="4">
    <location>
        <begin position="225"/>
        <end position="240"/>
    </location>
</feature>
<feature type="compositionally biased region" description="Low complexity" evidence="4">
    <location>
        <begin position="249"/>
        <end position="259"/>
    </location>
</feature>
<dbReference type="PANTHER" id="PTHR30146:SF138">
    <property type="entry name" value="TRANSCRIPTIONAL REGULATORY PROTEIN"/>
    <property type="match status" value="1"/>
</dbReference>
<dbReference type="RefSeq" id="WP_350227666.1">
    <property type="nucleotide sequence ID" value="NZ_AP027729.1"/>
</dbReference>
<evidence type="ECO:0000256" key="1">
    <source>
        <dbReference type="ARBA" id="ARBA00023015"/>
    </source>
</evidence>
<keyword evidence="2" id="KW-0238">DNA-binding</keyword>
<evidence type="ECO:0000256" key="4">
    <source>
        <dbReference type="SAM" id="MobiDB-lite"/>
    </source>
</evidence>
<dbReference type="PROSITE" id="PS50932">
    <property type="entry name" value="HTH_LACI_2"/>
    <property type="match status" value="1"/>
</dbReference>
<dbReference type="CDD" id="cd06267">
    <property type="entry name" value="PBP1_LacI_sugar_binding-like"/>
    <property type="match status" value="1"/>
</dbReference>
<dbReference type="InterPro" id="IPR001761">
    <property type="entry name" value="Peripla_BP/Lac1_sug-bd_dom"/>
</dbReference>
<name>A0ABM8G045_9CELL</name>
<organism evidence="6 7">
    <name type="scientific">Paraoerskovia sediminicola</name>
    <dbReference type="NCBI Taxonomy" id="1138587"/>
    <lineage>
        <taxon>Bacteria</taxon>
        <taxon>Bacillati</taxon>
        <taxon>Actinomycetota</taxon>
        <taxon>Actinomycetes</taxon>
        <taxon>Micrococcales</taxon>
        <taxon>Cellulomonadaceae</taxon>
        <taxon>Paraoerskovia</taxon>
    </lineage>
</organism>
<dbReference type="SUPFAM" id="SSF53822">
    <property type="entry name" value="Periplasmic binding protein-like I"/>
    <property type="match status" value="1"/>
</dbReference>